<keyword evidence="3" id="KW-1185">Reference proteome</keyword>
<feature type="region of interest" description="Disordered" evidence="1">
    <location>
        <begin position="53"/>
        <end position="116"/>
    </location>
</feature>
<organism evidence="2 3">
    <name type="scientific">Vespula pensylvanica</name>
    <name type="common">Western yellow jacket</name>
    <name type="synonym">Wasp</name>
    <dbReference type="NCBI Taxonomy" id="30213"/>
    <lineage>
        <taxon>Eukaryota</taxon>
        <taxon>Metazoa</taxon>
        <taxon>Ecdysozoa</taxon>
        <taxon>Arthropoda</taxon>
        <taxon>Hexapoda</taxon>
        <taxon>Insecta</taxon>
        <taxon>Pterygota</taxon>
        <taxon>Neoptera</taxon>
        <taxon>Endopterygota</taxon>
        <taxon>Hymenoptera</taxon>
        <taxon>Apocrita</taxon>
        <taxon>Aculeata</taxon>
        <taxon>Vespoidea</taxon>
        <taxon>Vespidae</taxon>
        <taxon>Vespinae</taxon>
        <taxon>Vespula</taxon>
    </lineage>
</organism>
<protein>
    <submittedName>
        <fullName evidence="2">Uncharacterized protein</fullName>
    </submittedName>
</protein>
<name>A0A834U8D8_VESPE</name>
<dbReference type="Proteomes" id="UP000600918">
    <property type="component" value="Unassembled WGS sequence"/>
</dbReference>
<sequence length="142" mass="16743">MWTNITKIPYYSISICYAWILFKSSFQNRDSRLELSRTSFSTLVEDKKERRYALSMEQRSKASPFGESRAHEMDDLYTNDNDDDDDDDGRLSPIKLPMDKNLGYVSDDDDDDYDDDDCIEKRIRRTNSIENFSISRRVKGHD</sequence>
<proteinExistence type="predicted"/>
<feature type="compositionally biased region" description="Acidic residues" evidence="1">
    <location>
        <begin position="106"/>
        <end position="116"/>
    </location>
</feature>
<feature type="compositionally biased region" description="Acidic residues" evidence="1">
    <location>
        <begin position="75"/>
        <end position="88"/>
    </location>
</feature>
<evidence type="ECO:0000256" key="1">
    <source>
        <dbReference type="SAM" id="MobiDB-lite"/>
    </source>
</evidence>
<comment type="caution">
    <text evidence="2">The sequence shown here is derived from an EMBL/GenBank/DDBJ whole genome shotgun (WGS) entry which is preliminary data.</text>
</comment>
<evidence type="ECO:0000313" key="2">
    <source>
        <dbReference type="EMBL" id="KAF7421500.1"/>
    </source>
</evidence>
<dbReference type="EMBL" id="JACSDY010000008">
    <property type="protein sequence ID" value="KAF7421500.1"/>
    <property type="molecule type" value="Genomic_DNA"/>
</dbReference>
<gene>
    <name evidence="2" type="ORF">H0235_009336</name>
</gene>
<accession>A0A834U8D8</accession>
<reference evidence="2" key="1">
    <citation type="journal article" date="2020" name="G3 (Bethesda)">
        <title>High-Quality Assemblies for Three Invasive Social Wasps from the &lt;i&gt;Vespula&lt;/i&gt; Genus.</title>
        <authorList>
            <person name="Harrop T.W.R."/>
            <person name="Guhlin J."/>
            <person name="McLaughlin G.M."/>
            <person name="Permina E."/>
            <person name="Stockwell P."/>
            <person name="Gilligan J."/>
            <person name="Le Lec M.F."/>
            <person name="Gruber M.A.M."/>
            <person name="Quinn O."/>
            <person name="Lovegrove M."/>
            <person name="Duncan E.J."/>
            <person name="Remnant E.J."/>
            <person name="Van Eeckhoven J."/>
            <person name="Graham B."/>
            <person name="Knapp R.A."/>
            <person name="Langford K.W."/>
            <person name="Kronenberg Z."/>
            <person name="Press M.O."/>
            <person name="Eacker S.M."/>
            <person name="Wilson-Rankin E.E."/>
            <person name="Purcell J."/>
            <person name="Lester P.J."/>
            <person name="Dearden P.K."/>
        </authorList>
    </citation>
    <scope>NUCLEOTIDE SEQUENCE</scope>
    <source>
        <strain evidence="2">Volc-1</strain>
    </source>
</reference>
<dbReference type="AlphaFoldDB" id="A0A834U8D8"/>
<evidence type="ECO:0000313" key="3">
    <source>
        <dbReference type="Proteomes" id="UP000600918"/>
    </source>
</evidence>